<protein>
    <submittedName>
        <fullName evidence="2">Uncharacterized protein</fullName>
    </submittedName>
</protein>
<dbReference type="EMBL" id="CM010718">
    <property type="protein sequence ID" value="RZC57092.1"/>
    <property type="molecule type" value="Genomic_DNA"/>
</dbReference>
<feature type="region of interest" description="Disordered" evidence="1">
    <location>
        <begin position="73"/>
        <end position="98"/>
    </location>
</feature>
<dbReference type="AlphaFoldDB" id="A0A4Y7JAK0"/>
<keyword evidence="3" id="KW-1185">Reference proteome</keyword>
<proteinExistence type="predicted"/>
<gene>
    <name evidence="2" type="ORF">C5167_004391</name>
</gene>
<dbReference type="Proteomes" id="UP000316621">
    <property type="component" value="Chromosome 4"/>
</dbReference>
<sequence length="98" mass="11198">MLFPFFCFSSKAMDVLISKRRMQPAVVLGLFLLIGFNFLINISSVCSSMDTHEVNQLKYTELNNVATRKLLRTMSKPPSPQANRQRIWENPPGPPEEI</sequence>
<evidence type="ECO:0000256" key="1">
    <source>
        <dbReference type="SAM" id="MobiDB-lite"/>
    </source>
</evidence>
<evidence type="ECO:0000313" key="3">
    <source>
        <dbReference type="Proteomes" id="UP000316621"/>
    </source>
</evidence>
<reference evidence="2 3" key="1">
    <citation type="journal article" date="2018" name="Science">
        <title>The opium poppy genome and morphinan production.</title>
        <authorList>
            <person name="Guo L."/>
            <person name="Winzer T."/>
            <person name="Yang X."/>
            <person name="Li Y."/>
            <person name="Ning Z."/>
            <person name="He Z."/>
            <person name="Teodor R."/>
            <person name="Lu Y."/>
            <person name="Bowser T.A."/>
            <person name="Graham I.A."/>
            <person name="Ye K."/>
        </authorList>
    </citation>
    <scope>NUCLEOTIDE SEQUENCE [LARGE SCALE GENOMIC DNA]</scope>
    <source>
        <strain evidence="3">cv. HN1</strain>
        <tissue evidence="2">Leaves</tissue>
    </source>
</reference>
<name>A0A4Y7JAK0_PAPSO</name>
<dbReference type="Gramene" id="RZC57092">
    <property type="protein sequence ID" value="RZC57092"/>
    <property type="gene ID" value="C5167_004391"/>
</dbReference>
<accession>A0A4Y7JAK0</accession>
<evidence type="ECO:0000313" key="2">
    <source>
        <dbReference type="EMBL" id="RZC57092.1"/>
    </source>
</evidence>
<organism evidence="2 3">
    <name type="scientific">Papaver somniferum</name>
    <name type="common">Opium poppy</name>
    <dbReference type="NCBI Taxonomy" id="3469"/>
    <lineage>
        <taxon>Eukaryota</taxon>
        <taxon>Viridiplantae</taxon>
        <taxon>Streptophyta</taxon>
        <taxon>Embryophyta</taxon>
        <taxon>Tracheophyta</taxon>
        <taxon>Spermatophyta</taxon>
        <taxon>Magnoliopsida</taxon>
        <taxon>Ranunculales</taxon>
        <taxon>Papaveraceae</taxon>
        <taxon>Papaveroideae</taxon>
        <taxon>Papaver</taxon>
    </lineage>
</organism>